<protein>
    <recommendedName>
        <fullName evidence="3">Lipocalin-like domain-containing protein</fullName>
    </recommendedName>
</protein>
<evidence type="ECO:0000313" key="1">
    <source>
        <dbReference type="EMBL" id="BCS94752.1"/>
    </source>
</evidence>
<accession>A0ABM7PCC1</accession>
<dbReference type="Proteomes" id="UP001320148">
    <property type="component" value="Chromosome"/>
</dbReference>
<keyword evidence="2" id="KW-1185">Reference proteome</keyword>
<dbReference type="EMBL" id="AP024488">
    <property type="protein sequence ID" value="BCS94752.1"/>
    <property type="molecule type" value="Genomic_DNA"/>
</dbReference>
<evidence type="ECO:0000313" key="2">
    <source>
        <dbReference type="Proteomes" id="UP001320148"/>
    </source>
</evidence>
<proteinExistence type="predicted"/>
<sequence length="118" mass="13245">MSGVSMAGAHDVGSLHGYWEVQKVLVDGNEDGGEAGAYWIFRYDGTFKIVKRGRKPEGSWSVSDDRLLLEVSGRRMLDGAWRIEGDRLVIEATQASNKLVFRFMKRDLASEPKEPRSI</sequence>
<organism evidence="1 2">
    <name type="scientific">Desulfoluna limicola</name>
    <dbReference type="NCBI Taxonomy" id="2810562"/>
    <lineage>
        <taxon>Bacteria</taxon>
        <taxon>Pseudomonadati</taxon>
        <taxon>Thermodesulfobacteriota</taxon>
        <taxon>Desulfobacteria</taxon>
        <taxon>Desulfobacterales</taxon>
        <taxon>Desulfolunaceae</taxon>
        <taxon>Desulfoluna</taxon>
    </lineage>
</organism>
<evidence type="ECO:0008006" key="3">
    <source>
        <dbReference type="Google" id="ProtNLM"/>
    </source>
</evidence>
<gene>
    <name evidence="1" type="ORF">DSLASN_03840</name>
</gene>
<reference evidence="1 2" key="1">
    <citation type="submission" date="2021-02" db="EMBL/GenBank/DDBJ databases">
        <title>Complete genome of Desulfoluna sp. strain ASN36.</title>
        <authorList>
            <person name="Takahashi A."/>
            <person name="Kojima H."/>
            <person name="Fukui M."/>
        </authorList>
    </citation>
    <scope>NUCLEOTIDE SEQUENCE [LARGE SCALE GENOMIC DNA]</scope>
    <source>
        <strain evidence="1 2">ASN36</strain>
    </source>
</reference>
<name>A0ABM7PCC1_9BACT</name>